<dbReference type="EMBL" id="CAADEZ010000347">
    <property type="protein sequence ID" value="VFJ64053.1"/>
    <property type="molecule type" value="Genomic_DNA"/>
</dbReference>
<dbReference type="EMBL" id="CAADFA010000340">
    <property type="protein sequence ID" value="VFJ63263.1"/>
    <property type="molecule type" value="Genomic_DNA"/>
</dbReference>
<accession>A0A450TBG5</accession>
<dbReference type="InterPro" id="IPR013783">
    <property type="entry name" value="Ig-like_fold"/>
</dbReference>
<dbReference type="SMART" id="SM00060">
    <property type="entry name" value="FN3"/>
    <property type="match status" value="1"/>
</dbReference>
<evidence type="ECO:0000259" key="1">
    <source>
        <dbReference type="PROSITE" id="PS50853"/>
    </source>
</evidence>
<gene>
    <name evidence="3" type="ORF">BECKFM1743A_GA0114220_103472</name>
    <name evidence="4" type="ORF">BECKFM1743B_GA0114221_104642</name>
    <name evidence="2" type="ORF">BECKFM1743C_GA0114222_103402</name>
</gene>
<evidence type="ECO:0000313" key="2">
    <source>
        <dbReference type="EMBL" id="VFJ63263.1"/>
    </source>
</evidence>
<evidence type="ECO:0000313" key="3">
    <source>
        <dbReference type="EMBL" id="VFJ64053.1"/>
    </source>
</evidence>
<dbReference type="AlphaFoldDB" id="A0A450TBG5"/>
<name>A0A450TBG5_9GAMM</name>
<organism evidence="3">
    <name type="scientific">Candidatus Kentrum sp. FM</name>
    <dbReference type="NCBI Taxonomy" id="2126340"/>
    <lineage>
        <taxon>Bacteria</taxon>
        <taxon>Pseudomonadati</taxon>
        <taxon>Pseudomonadota</taxon>
        <taxon>Gammaproteobacteria</taxon>
        <taxon>Candidatus Kentrum</taxon>
    </lineage>
</organism>
<dbReference type="SUPFAM" id="SSF49265">
    <property type="entry name" value="Fibronectin type III"/>
    <property type="match status" value="1"/>
</dbReference>
<proteinExistence type="predicted"/>
<reference evidence="3" key="1">
    <citation type="submission" date="2019-02" db="EMBL/GenBank/DDBJ databases">
        <authorList>
            <person name="Gruber-Vodicka R. H."/>
            <person name="Seah K. B. B."/>
        </authorList>
    </citation>
    <scope>NUCLEOTIDE SEQUENCE</scope>
    <source>
        <strain evidence="3">BECK_BZ163</strain>
        <strain evidence="4">BECK_BZ164</strain>
        <strain evidence="2">BECK_BZ165</strain>
    </source>
</reference>
<dbReference type="Gene3D" id="2.60.40.10">
    <property type="entry name" value="Immunoglobulins"/>
    <property type="match status" value="1"/>
</dbReference>
<dbReference type="CDD" id="cd00063">
    <property type="entry name" value="FN3"/>
    <property type="match status" value="1"/>
</dbReference>
<dbReference type="PROSITE" id="PS50853">
    <property type="entry name" value="FN3"/>
    <property type="match status" value="1"/>
</dbReference>
<dbReference type="EMBL" id="CAADFL010000464">
    <property type="protein sequence ID" value="VFK17157.1"/>
    <property type="molecule type" value="Genomic_DNA"/>
</dbReference>
<dbReference type="Pfam" id="PF00041">
    <property type="entry name" value="fn3"/>
    <property type="match status" value="1"/>
</dbReference>
<dbReference type="InterPro" id="IPR036116">
    <property type="entry name" value="FN3_sf"/>
</dbReference>
<sequence>MATFPTEEEKIFTLGRDVSRGLKENSDIYPAPPIDVLTLDEKLTAYEDARGATVAAQAAAEQATANKNTALRDLTDTIKLELRYAEMTVNFDDDKLKSIGWGGRRGKTPLARPGQVTNLVGTEQGEDWIALAWKKPRDGGRPSTYEVRRREWGGDANWDTVGTATALEATLTGQERGKEWEYGVVAINRAGEGSISNTVMAVL</sequence>
<dbReference type="InterPro" id="IPR003961">
    <property type="entry name" value="FN3_dom"/>
</dbReference>
<evidence type="ECO:0000313" key="4">
    <source>
        <dbReference type="EMBL" id="VFK17157.1"/>
    </source>
</evidence>
<feature type="domain" description="Fibronectin type-III" evidence="1">
    <location>
        <begin position="115"/>
        <end position="203"/>
    </location>
</feature>
<protein>
    <submittedName>
        <fullName evidence="3">Fibronectin type III domain-containing protein</fullName>
    </submittedName>
</protein>